<proteinExistence type="predicted"/>
<dbReference type="PATRIC" id="fig|745277.3.peg.3594"/>
<dbReference type="KEGG" id="raq:Rahaq2_3743"/>
<dbReference type="AlphaFoldDB" id="H2IQ90"/>
<reference evidence="1 2" key="1">
    <citation type="journal article" date="2012" name="J. Bacteriol.">
        <title>Complete Genome Sequence of Rahnella aquatilis CIP 78.65.</title>
        <authorList>
            <person name="Martinez R.J."/>
            <person name="Bruce D."/>
            <person name="Detter C."/>
            <person name="Goodwin L.A."/>
            <person name="Han J."/>
            <person name="Han C.S."/>
            <person name="Held B."/>
            <person name="Land M.L."/>
            <person name="Mikhailova N."/>
            <person name="Nolan M."/>
            <person name="Pennacchio L."/>
            <person name="Pitluck S."/>
            <person name="Tapia R."/>
            <person name="Woyke T."/>
            <person name="Sobecky P.A."/>
        </authorList>
    </citation>
    <scope>NUCLEOTIDE SEQUENCE [LARGE SCALE GENOMIC DNA]</scope>
    <source>
        <strain evidence="2">ATCC 33071 / DSM 4594 / JCM 1683 / NBRC 105701 / NCIMB 13365 / CIP 78.65</strain>
    </source>
</reference>
<evidence type="ECO:0000313" key="1">
    <source>
        <dbReference type="EMBL" id="AEX53529.1"/>
    </source>
</evidence>
<name>H2IQ90_RAHAC</name>
<reference evidence="2" key="2">
    <citation type="submission" date="2012-01" db="EMBL/GenBank/DDBJ databases">
        <title>Complete sequence of chromosome of Rahnella aquatilis CIP 78.65.</title>
        <authorList>
            <person name="Lucas S."/>
            <person name="Han J."/>
            <person name="Lapidus A."/>
            <person name="Cheng J.-F."/>
            <person name="Goodwin L."/>
            <person name="Pitluck S."/>
            <person name="Peters L."/>
            <person name="Ovchinnikova G."/>
            <person name="Held B."/>
            <person name="Detter J.C."/>
            <person name="Han C."/>
            <person name="Tapia R."/>
            <person name="Land M."/>
            <person name="Hauser L."/>
            <person name="Kyrpides N."/>
            <person name="Ivanova N."/>
            <person name="Pagani I."/>
            <person name="Sobecky P."/>
            <person name="Martinez R."/>
            <person name="Woyke T."/>
        </authorList>
    </citation>
    <scope>NUCLEOTIDE SEQUENCE [LARGE SCALE GENOMIC DNA]</scope>
    <source>
        <strain evidence="2">ATCC 33071 / DSM 4594 / JCM 1683 / NBRC 105701 / NCIMB 13365 / CIP 78.65</strain>
    </source>
</reference>
<evidence type="ECO:0000313" key="2">
    <source>
        <dbReference type="Proteomes" id="UP000009010"/>
    </source>
</evidence>
<sequence length="51" mass="5666">MLMTKAAYAWHKGVSRQTVYDWIARGELVLVGGKIDASVTDQKATNQFVIP</sequence>
<dbReference type="Proteomes" id="UP000009010">
    <property type="component" value="Chromosome"/>
</dbReference>
<evidence type="ECO:0008006" key="3">
    <source>
        <dbReference type="Google" id="ProtNLM"/>
    </source>
</evidence>
<accession>H2IQ90</accession>
<dbReference type="EMBL" id="CP003244">
    <property type="protein sequence ID" value="AEX53529.1"/>
    <property type="molecule type" value="Genomic_DNA"/>
</dbReference>
<keyword evidence="2" id="KW-1185">Reference proteome</keyword>
<dbReference type="OrthoDB" id="6429059at2"/>
<dbReference type="STRING" id="745277.Rahaq2_3743"/>
<organism evidence="1 2">
    <name type="scientific">Rahnella aquatilis (strain ATCC 33071 / DSM 4594 / JCM 1683 / NBRC 105701 / NCIMB 13365 / CIP 78.65)</name>
    <dbReference type="NCBI Taxonomy" id="745277"/>
    <lineage>
        <taxon>Bacteria</taxon>
        <taxon>Pseudomonadati</taxon>
        <taxon>Pseudomonadota</taxon>
        <taxon>Gammaproteobacteria</taxon>
        <taxon>Enterobacterales</taxon>
        <taxon>Yersiniaceae</taxon>
        <taxon>Rahnella</taxon>
    </lineage>
</organism>
<protein>
    <recommendedName>
        <fullName evidence="3">Helix-turn-helix domain-containing protein</fullName>
    </recommendedName>
</protein>
<gene>
    <name evidence="1" type="ordered locus">Rahaq2_3743</name>
</gene>
<dbReference type="RefSeq" id="WP_015698600.1">
    <property type="nucleotide sequence ID" value="NC_016818.1"/>
</dbReference>
<dbReference type="HOGENOM" id="CLU_3102957_0_0_6"/>
<dbReference type="eggNOG" id="ENOG5033E4B">
    <property type="taxonomic scope" value="Bacteria"/>
</dbReference>